<dbReference type="AlphaFoldDB" id="K6W727"/>
<feature type="transmembrane region" description="Helical" evidence="2">
    <location>
        <begin position="371"/>
        <end position="389"/>
    </location>
</feature>
<accession>K6W727</accession>
<dbReference type="RefSeq" id="WP_006331600.1">
    <property type="nucleotide sequence ID" value="NZ_BAHC01000064.1"/>
</dbReference>
<dbReference type="Proteomes" id="UP000008363">
    <property type="component" value="Unassembled WGS sequence"/>
</dbReference>
<sequence>MTRASTPTDIACRELVSQVRGLTGFDAAALDGRGATVSVHGIGGTGVTTLIEACRAIDATVVVRKGCWGPQTDDPTVGIALLVVDPTSSVAEEEKRAVEQLRVRFGIVALVCTKIDAFWEWPRILRDHRALLDPHHRLPVFAVSSTAALAGAVDDSGIPALLAWITEHLGAPDELRSARAQVAAALGAVEHAEAELTAQTGPAATESRVQQLTARRRRLVESRDRGRADRLASARAGLTRARGETLAEVAAGTRALAAAATTRCRTVTAGTADDYANWLSGEMGVFGDQVDRATDERIVEVRAATMLGIDAGAADPDDPDPHAPDPTPTRPVPSGRRGGEDAILVLIGASTGLGVGRLIVAPMAGVQTLQWVSMPLTLILGVAVAAWVIRVRRTAALRSEIRAWSTDAISGHRNRLEHRAGMRLSGAEPRLISQVNRHYDRRARQLGAEVAEIDEALRATRAGPTQDQQTRLRRIRTLHRDLAGLSADLAGTDREAGAS</sequence>
<reference evidence="3 4" key="1">
    <citation type="submission" date="2012-08" db="EMBL/GenBank/DDBJ databases">
        <title>Whole genome shotgun sequence of Gordonia rhizosphera NBRC 16068.</title>
        <authorList>
            <person name="Takarada H."/>
            <person name="Isaki S."/>
            <person name="Hosoyama A."/>
            <person name="Tsuchikane K."/>
            <person name="Katsumata H."/>
            <person name="Baba S."/>
            <person name="Ohji S."/>
            <person name="Yamazaki S."/>
            <person name="Fujita N."/>
        </authorList>
    </citation>
    <scope>NUCLEOTIDE SEQUENCE [LARGE SCALE GENOMIC DNA]</scope>
    <source>
        <strain evidence="3 4">NBRC 16068</strain>
    </source>
</reference>
<keyword evidence="2" id="KW-1133">Transmembrane helix</keyword>
<name>K6W727_9ACTN</name>
<dbReference type="STRING" id="1108045.GORHZ_064_00180"/>
<evidence type="ECO:0000313" key="4">
    <source>
        <dbReference type="Proteomes" id="UP000008363"/>
    </source>
</evidence>
<comment type="caution">
    <text evidence="3">The sequence shown here is derived from an EMBL/GenBank/DDBJ whole genome shotgun (WGS) entry which is preliminary data.</text>
</comment>
<keyword evidence="2" id="KW-0472">Membrane</keyword>
<evidence type="ECO:0000256" key="1">
    <source>
        <dbReference type="SAM" id="MobiDB-lite"/>
    </source>
</evidence>
<proteinExistence type="predicted"/>
<keyword evidence="4" id="KW-1185">Reference proteome</keyword>
<dbReference type="OrthoDB" id="4373699at2"/>
<dbReference type="EMBL" id="BAHC01000064">
    <property type="protein sequence ID" value="GAB89531.1"/>
    <property type="molecule type" value="Genomic_DNA"/>
</dbReference>
<protein>
    <submittedName>
        <fullName evidence="3">Uncharacterized protein</fullName>
    </submittedName>
</protein>
<organism evidence="3 4">
    <name type="scientific">Gordonia rhizosphera NBRC 16068</name>
    <dbReference type="NCBI Taxonomy" id="1108045"/>
    <lineage>
        <taxon>Bacteria</taxon>
        <taxon>Bacillati</taxon>
        <taxon>Actinomycetota</taxon>
        <taxon>Actinomycetes</taxon>
        <taxon>Mycobacteriales</taxon>
        <taxon>Gordoniaceae</taxon>
        <taxon>Gordonia</taxon>
    </lineage>
</organism>
<feature type="transmembrane region" description="Helical" evidence="2">
    <location>
        <begin position="343"/>
        <end position="365"/>
    </location>
</feature>
<evidence type="ECO:0000256" key="2">
    <source>
        <dbReference type="SAM" id="Phobius"/>
    </source>
</evidence>
<dbReference type="eggNOG" id="COG1159">
    <property type="taxonomic scope" value="Bacteria"/>
</dbReference>
<keyword evidence="2" id="KW-0812">Transmembrane</keyword>
<evidence type="ECO:0000313" key="3">
    <source>
        <dbReference type="EMBL" id="GAB89531.1"/>
    </source>
</evidence>
<feature type="region of interest" description="Disordered" evidence="1">
    <location>
        <begin position="310"/>
        <end position="337"/>
    </location>
</feature>
<dbReference type="CDD" id="cd00882">
    <property type="entry name" value="Ras_like_GTPase"/>
    <property type="match status" value="1"/>
</dbReference>
<gene>
    <name evidence="3" type="ORF">GORHZ_064_00180</name>
</gene>